<organism evidence="2 3">
    <name type="scientific">Arenimonas terrae</name>
    <dbReference type="NCBI Taxonomy" id="2546226"/>
    <lineage>
        <taxon>Bacteria</taxon>
        <taxon>Pseudomonadati</taxon>
        <taxon>Pseudomonadota</taxon>
        <taxon>Gammaproteobacteria</taxon>
        <taxon>Lysobacterales</taxon>
        <taxon>Lysobacteraceae</taxon>
        <taxon>Arenimonas</taxon>
    </lineage>
</organism>
<feature type="chain" id="PRO_5023016327" description="Amidohydrolase" evidence="1">
    <location>
        <begin position="31"/>
        <end position="417"/>
    </location>
</feature>
<dbReference type="EMBL" id="SMDR01000001">
    <property type="protein sequence ID" value="TNJ34303.1"/>
    <property type="molecule type" value="Genomic_DNA"/>
</dbReference>
<dbReference type="OrthoDB" id="5971789at2"/>
<evidence type="ECO:0000313" key="3">
    <source>
        <dbReference type="Proteomes" id="UP000305760"/>
    </source>
</evidence>
<comment type="caution">
    <text evidence="2">The sequence shown here is derived from an EMBL/GenBank/DDBJ whole genome shotgun (WGS) entry which is preliminary data.</text>
</comment>
<keyword evidence="3" id="KW-1185">Reference proteome</keyword>
<keyword evidence="1" id="KW-0732">Signal</keyword>
<dbReference type="Proteomes" id="UP000305760">
    <property type="component" value="Unassembled WGS sequence"/>
</dbReference>
<proteinExistence type="predicted"/>
<gene>
    <name evidence="2" type="ORF">E1B00_00470</name>
</gene>
<feature type="signal peptide" evidence="1">
    <location>
        <begin position="1"/>
        <end position="30"/>
    </location>
</feature>
<accession>A0A5C4RSK3</accession>
<evidence type="ECO:0000256" key="1">
    <source>
        <dbReference type="SAM" id="SignalP"/>
    </source>
</evidence>
<protein>
    <recommendedName>
        <fullName evidence="4">Amidohydrolase</fullName>
    </recommendedName>
</protein>
<name>A0A5C4RSK3_9GAMM</name>
<evidence type="ECO:0008006" key="4">
    <source>
        <dbReference type="Google" id="ProtNLM"/>
    </source>
</evidence>
<dbReference type="RefSeq" id="WP_139444712.1">
    <property type="nucleotide sequence ID" value="NZ_SMDR01000001.1"/>
</dbReference>
<dbReference type="AlphaFoldDB" id="A0A5C4RSK3"/>
<reference evidence="2 3" key="1">
    <citation type="submission" date="2019-03" db="EMBL/GenBank/DDBJ databases">
        <title>Arenimonas daejeonensis sp. nov., isolated from compost.</title>
        <authorList>
            <person name="Jeon C.O."/>
        </authorList>
    </citation>
    <scope>NUCLEOTIDE SEQUENCE [LARGE SCALE GENOMIC DNA]</scope>
    <source>
        <strain evidence="2 3">R29</strain>
    </source>
</reference>
<sequence>MSPSLHRSRIAPFALALAITAALGSPAGNAAAQTPPTQVWIDVATHHHVNEPDLGGMGRFAQRMMDRDASKPKYPTTEHPGGTGRYLDVAVHNRLRPGVQVEDAIPAGLGLGGTLVLMPPPPVGPSQPGQQGDEAPDVEFTVHEYWGCGAAVRGGQPRVTTFRLKAGEATMTGAGVSTGQFAPDGDIQPGPAHVLWPNKFQSTRVPESASVVGAHRFTGQGVPASLKFDLDRNADFMPEIALTGQGDIEAPIELRWSPVERAQAYFLQAAQMKTPVKQGMNKFDVVVWSSAEVGGAGQTLVDYLGAPQISRWLKQRVLLPASATSCTVPQGIFADDSGVANVAVLNMAAYGPETHLAYPPRPTDARKLAAWKPEWSVRVRTKSTASLVLGLEEAGAQDNPKEGRGRRLLRGLFKRGT</sequence>
<evidence type="ECO:0000313" key="2">
    <source>
        <dbReference type="EMBL" id="TNJ34303.1"/>
    </source>
</evidence>